<dbReference type="EMBL" id="JABWRE010000053">
    <property type="protein sequence ID" value="MBC3444120.1"/>
    <property type="molecule type" value="Genomic_DNA"/>
</dbReference>
<name>A0A923G4L2_9PSED</name>
<dbReference type="RefSeq" id="WP_186557777.1">
    <property type="nucleotide sequence ID" value="NZ_JABWRE020000001.1"/>
</dbReference>
<organism evidence="1">
    <name type="scientific">Pseudomonas urmiensis</name>
    <dbReference type="NCBI Taxonomy" id="2745493"/>
    <lineage>
        <taxon>Bacteria</taxon>
        <taxon>Pseudomonadati</taxon>
        <taxon>Pseudomonadota</taxon>
        <taxon>Gammaproteobacteria</taxon>
        <taxon>Pseudomonadales</taxon>
        <taxon>Pseudomonadaceae</taxon>
        <taxon>Pseudomonas</taxon>
    </lineage>
</organism>
<protein>
    <submittedName>
        <fullName evidence="1">Uncharacterized protein</fullName>
    </submittedName>
</protein>
<dbReference type="AlphaFoldDB" id="A0A923G4L2"/>
<reference evidence="1" key="2">
    <citation type="submission" date="2020-07" db="EMBL/GenBank/DDBJ databases">
        <authorList>
            <person name="Lood C."/>
            <person name="Girard L."/>
        </authorList>
    </citation>
    <scope>NUCLEOTIDE SEQUENCE</scope>
    <source>
        <strain evidence="1">SWRI10</strain>
    </source>
</reference>
<accession>A0A923G4L2</accession>
<sequence length="146" mass="16669">MKIAISGQYGDPNASKAFWPLQKKMNASFKTAITKEYFQLIKVLSIGLRVSGDIQDFKSSGIERLKFLKRDKILTIDLVYSKNEWITLNNNSLEVDLTNKIRKCLELMIVEAKKIDTISDEKQLISEIEIALIKSQLSSISETRKL</sequence>
<reference evidence="1" key="1">
    <citation type="journal article" date="2020" name="Microorganisms">
        <title>Reliable Identification of Environmental Pseudomonas Isolates Using the rpoD Gene.</title>
        <authorList>
            <consortium name="The Broad Institute Genome Sequencing Platform"/>
            <person name="Girard L."/>
            <person name="Lood C."/>
            <person name="Rokni-Zadeh H."/>
            <person name="van Noort V."/>
            <person name="Lavigne R."/>
            <person name="De Mot R."/>
        </authorList>
    </citation>
    <scope>NUCLEOTIDE SEQUENCE</scope>
    <source>
        <strain evidence="1">SWRI10</strain>
    </source>
</reference>
<gene>
    <name evidence="2" type="ORF">HU737_012370</name>
    <name evidence="1" type="ORF">HU737_25840</name>
</gene>
<dbReference type="Proteomes" id="UP000599879">
    <property type="component" value="Unassembled WGS sequence"/>
</dbReference>
<reference evidence="2" key="3">
    <citation type="submission" date="2021-06" db="EMBL/GenBank/DDBJ databases">
        <title>Updating the genus Pseudomonas: Description of 43 new species and partition of the Pseudomonas putida group.</title>
        <authorList>
            <person name="Girard L."/>
            <person name="Lood C."/>
            <person name="Vandamme P."/>
            <person name="Rokni-Zadeh H."/>
            <person name="Van Noort V."/>
            <person name="Hofte M."/>
            <person name="Lavigne R."/>
            <person name="De Mot R."/>
        </authorList>
    </citation>
    <scope>NUCLEOTIDE SEQUENCE</scope>
    <source>
        <strain evidence="2">SWRI10</strain>
    </source>
</reference>
<comment type="caution">
    <text evidence="1">The sequence shown here is derived from an EMBL/GenBank/DDBJ whole genome shotgun (WGS) entry which is preliminary data.</text>
</comment>
<proteinExistence type="predicted"/>
<evidence type="ECO:0000313" key="2">
    <source>
        <dbReference type="EMBL" id="MBV4536780.1"/>
    </source>
</evidence>
<evidence type="ECO:0000313" key="1">
    <source>
        <dbReference type="EMBL" id="MBC3444120.1"/>
    </source>
</evidence>
<dbReference type="EMBL" id="JABWRE020000001">
    <property type="protein sequence ID" value="MBV4536780.1"/>
    <property type="molecule type" value="Genomic_DNA"/>
</dbReference>